<reference evidence="2" key="1">
    <citation type="submission" date="2018-02" db="EMBL/GenBank/DDBJ databases">
        <title>Rhizophora mucronata_Transcriptome.</title>
        <authorList>
            <person name="Meera S.P."/>
            <person name="Sreeshan A."/>
            <person name="Augustine A."/>
        </authorList>
    </citation>
    <scope>NUCLEOTIDE SEQUENCE</scope>
    <source>
        <tissue evidence="2">Leaf</tissue>
    </source>
</reference>
<organism evidence="2">
    <name type="scientific">Rhizophora mucronata</name>
    <name type="common">Asiatic mangrove</name>
    <dbReference type="NCBI Taxonomy" id="61149"/>
    <lineage>
        <taxon>Eukaryota</taxon>
        <taxon>Viridiplantae</taxon>
        <taxon>Streptophyta</taxon>
        <taxon>Embryophyta</taxon>
        <taxon>Tracheophyta</taxon>
        <taxon>Spermatophyta</taxon>
        <taxon>Magnoliopsida</taxon>
        <taxon>eudicotyledons</taxon>
        <taxon>Gunneridae</taxon>
        <taxon>Pentapetalae</taxon>
        <taxon>rosids</taxon>
        <taxon>fabids</taxon>
        <taxon>Malpighiales</taxon>
        <taxon>Rhizophoraceae</taxon>
        <taxon>Rhizophora</taxon>
    </lineage>
</organism>
<sequence>MQSPNERSPILIWRHNKTMV</sequence>
<dbReference type="EMBL" id="GGEC01091275">
    <property type="protein sequence ID" value="MBX71759.1"/>
    <property type="molecule type" value="Transcribed_RNA"/>
</dbReference>
<accession>A0A2P2QXL8</accession>
<name>A0A2P2QXL8_RHIMU</name>
<feature type="region of interest" description="Disordered" evidence="1">
    <location>
        <begin position="1"/>
        <end position="20"/>
    </location>
</feature>
<proteinExistence type="predicted"/>
<evidence type="ECO:0000313" key="2">
    <source>
        <dbReference type="EMBL" id="MBX71759.1"/>
    </source>
</evidence>
<protein>
    <submittedName>
        <fullName evidence="2">Uncharacterized protein</fullName>
    </submittedName>
</protein>
<dbReference type="AlphaFoldDB" id="A0A2P2QXL8"/>
<evidence type="ECO:0000256" key="1">
    <source>
        <dbReference type="SAM" id="MobiDB-lite"/>
    </source>
</evidence>